<name>A0A8J7U703_9BACT</name>
<organism evidence="1 2">
    <name type="scientific">Acanthopleuribacter pedis</name>
    <dbReference type="NCBI Taxonomy" id="442870"/>
    <lineage>
        <taxon>Bacteria</taxon>
        <taxon>Pseudomonadati</taxon>
        <taxon>Acidobacteriota</taxon>
        <taxon>Holophagae</taxon>
        <taxon>Acanthopleuribacterales</taxon>
        <taxon>Acanthopleuribacteraceae</taxon>
        <taxon>Acanthopleuribacter</taxon>
    </lineage>
</organism>
<keyword evidence="2" id="KW-1185">Reference proteome</keyword>
<dbReference type="EMBL" id="JAFREP010000056">
    <property type="protein sequence ID" value="MBO1323297.1"/>
    <property type="molecule type" value="Genomic_DNA"/>
</dbReference>
<proteinExistence type="predicted"/>
<reference evidence="1" key="1">
    <citation type="submission" date="2021-03" db="EMBL/GenBank/DDBJ databases">
        <authorList>
            <person name="Wang G."/>
        </authorList>
    </citation>
    <scope>NUCLEOTIDE SEQUENCE</scope>
    <source>
        <strain evidence="1">KCTC 12899</strain>
    </source>
</reference>
<protein>
    <submittedName>
        <fullName evidence="1">Uncharacterized protein</fullName>
    </submittedName>
</protein>
<dbReference type="RefSeq" id="WP_207863427.1">
    <property type="nucleotide sequence ID" value="NZ_JAFREP010000056.1"/>
</dbReference>
<evidence type="ECO:0000313" key="1">
    <source>
        <dbReference type="EMBL" id="MBO1323297.1"/>
    </source>
</evidence>
<evidence type="ECO:0000313" key="2">
    <source>
        <dbReference type="Proteomes" id="UP000664417"/>
    </source>
</evidence>
<dbReference type="AlphaFoldDB" id="A0A8J7U703"/>
<comment type="caution">
    <text evidence="1">The sequence shown here is derived from an EMBL/GenBank/DDBJ whole genome shotgun (WGS) entry which is preliminary data.</text>
</comment>
<dbReference type="Proteomes" id="UP000664417">
    <property type="component" value="Unassembled WGS sequence"/>
</dbReference>
<sequence>MSQDTFYQHLVQLTALDASVVVPEATVNAAQAIFEPKAKPSFANLFVLRPLQQALVRDAGIKKWFYDLPNGFYLSLEQTTDKSGIHLHGFINGIDESEVFLYGTESVGRTRIENGVFDFVSLESGEYSLSFWQGEERYWVNKLYLKEWN</sequence>
<gene>
    <name evidence="1" type="ORF">J3U88_32830</name>
</gene>
<accession>A0A8J7U703</accession>